<dbReference type="OrthoDB" id="51591at2157"/>
<dbReference type="Proteomes" id="UP000013307">
    <property type="component" value="Chromosome"/>
</dbReference>
<dbReference type="NCBIfam" id="NF011470">
    <property type="entry name" value="PRK14887.1"/>
    <property type="match status" value="1"/>
</dbReference>
<dbReference type="EMBL" id="CP005290">
    <property type="protein sequence ID" value="AGK61225.1"/>
    <property type="molecule type" value="Genomic_DNA"/>
</dbReference>
<keyword evidence="2" id="KW-1185">Reference proteome</keyword>
<dbReference type="HOGENOM" id="CLU_169408_2_1_2"/>
<dbReference type="eggNOG" id="arCOG01354">
    <property type="taxonomic scope" value="Archaea"/>
</dbReference>
<evidence type="ECO:0000313" key="1">
    <source>
        <dbReference type="EMBL" id="AGK61225.1"/>
    </source>
</evidence>
<proteinExistence type="predicted"/>
<dbReference type="AlphaFoldDB" id="N0BLU5"/>
<reference evidence="1 2" key="1">
    <citation type="journal article" date="2013" name="Genome Announc.">
        <title>Complete Genome Sequence of the Thermophilic and Facultatively Chemolithoautotrophic Sulfate Reducer Archaeoglobus sulfaticallidus Strain PM70-1T.</title>
        <authorList>
            <person name="Stokke R."/>
            <person name="Hocking W.P."/>
            <person name="Steinsbu B.O."/>
            <person name="Steen I.H."/>
        </authorList>
    </citation>
    <scope>NUCLEOTIDE SEQUENCE [LARGE SCALE GENOMIC DNA]</scope>
    <source>
        <strain evidence="1">PM70-1</strain>
    </source>
</reference>
<name>N0BLU5_9EURY</name>
<organism evidence="1 2">
    <name type="scientific">Archaeoglobus sulfaticallidus PM70-1</name>
    <dbReference type="NCBI Taxonomy" id="387631"/>
    <lineage>
        <taxon>Archaea</taxon>
        <taxon>Methanobacteriati</taxon>
        <taxon>Methanobacteriota</taxon>
        <taxon>Archaeoglobi</taxon>
        <taxon>Archaeoglobales</taxon>
        <taxon>Archaeoglobaceae</taxon>
        <taxon>Archaeoglobus</taxon>
    </lineage>
</organism>
<dbReference type="STRING" id="387631.Asulf_01229"/>
<dbReference type="GeneID" id="15392870"/>
<gene>
    <name evidence="1" type="ORF">Asulf_01229</name>
</gene>
<evidence type="ECO:0008006" key="3">
    <source>
        <dbReference type="Google" id="ProtNLM"/>
    </source>
</evidence>
<accession>N0BLU5</accession>
<dbReference type="RefSeq" id="WP_015590823.1">
    <property type="nucleotide sequence ID" value="NC_021169.1"/>
</dbReference>
<protein>
    <recommendedName>
        <fullName evidence="3">Transcription factor Pcc1</fullName>
    </recommendedName>
</protein>
<dbReference type="KEGG" id="ast:Asulf_01229"/>
<evidence type="ECO:0000313" key="2">
    <source>
        <dbReference type="Proteomes" id="UP000013307"/>
    </source>
</evidence>
<sequence length="74" mass="8570">MLFCDGEVRIKHNFAEIISRALKPDDTQWNETTFEGDEIILRVKTPKIGSMMNAFDDYFLNLKAAFSVLKSLER</sequence>